<keyword evidence="16" id="KW-0315">Glutamine amidotransferase</keyword>
<evidence type="ECO:0000256" key="10">
    <source>
        <dbReference type="ARBA" id="ARBA00022630"/>
    </source>
</evidence>
<dbReference type="GO" id="GO:0016040">
    <property type="term" value="F:glutamate synthase (NADH) activity"/>
    <property type="evidence" value="ECO:0007669"/>
    <property type="project" value="UniProtKB-EC"/>
</dbReference>
<keyword evidence="20" id="KW-0520">NAD</keyword>
<dbReference type="FunFam" id="1.10.1060.10:FF:000009">
    <property type="entry name" value="Glutamate synthase 1 [NADH] chloroplastic"/>
    <property type="match status" value="1"/>
</dbReference>
<evidence type="ECO:0000256" key="1">
    <source>
        <dbReference type="ARBA" id="ARBA00001917"/>
    </source>
</evidence>
<evidence type="ECO:0000256" key="13">
    <source>
        <dbReference type="ARBA" id="ARBA00022723"/>
    </source>
</evidence>
<dbReference type="Proteomes" id="UP000829196">
    <property type="component" value="Unassembled WGS sequence"/>
</dbReference>
<evidence type="ECO:0000256" key="17">
    <source>
        <dbReference type="ARBA" id="ARBA00023002"/>
    </source>
</evidence>
<dbReference type="GO" id="GO:0016639">
    <property type="term" value="F:oxidoreductase activity, acting on the CH-NH2 group of donors, NAD or NADP as acceptor"/>
    <property type="evidence" value="ECO:0007669"/>
    <property type="project" value="InterPro"/>
</dbReference>
<evidence type="ECO:0000256" key="15">
    <source>
        <dbReference type="ARBA" id="ARBA00022946"/>
    </source>
</evidence>
<proteinExistence type="inferred from homology"/>
<keyword evidence="18" id="KW-0408">Iron</keyword>
<evidence type="ECO:0000256" key="20">
    <source>
        <dbReference type="ARBA" id="ARBA00023027"/>
    </source>
</evidence>
<dbReference type="CDD" id="cd00982">
    <property type="entry name" value="gltB_C"/>
    <property type="match status" value="1"/>
</dbReference>
<dbReference type="InterPro" id="IPR029055">
    <property type="entry name" value="Ntn_hydrolases_N"/>
</dbReference>
<keyword evidence="9" id="KW-0028">Amino-acid biosynthesis</keyword>
<dbReference type="Pfam" id="PF07992">
    <property type="entry name" value="Pyr_redox_2"/>
    <property type="match status" value="1"/>
</dbReference>
<keyword evidence="30" id="KW-1185">Reference proteome</keyword>
<keyword evidence="19 26" id="KW-0411">Iron-sulfur</keyword>
<dbReference type="InterPro" id="IPR012220">
    <property type="entry name" value="Glu_synth_euk"/>
</dbReference>
<dbReference type="InterPro" id="IPR006982">
    <property type="entry name" value="Glu_synth_centr_N"/>
</dbReference>
<dbReference type="GO" id="GO:0009536">
    <property type="term" value="C:plastid"/>
    <property type="evidence" value="ECO:0007669"/>
    <property type="project" value="UniProtKB-SubCell"/>
</dbReference>
<evidence type="ECO:0000256" key="27">
    <source>
        <dbReference type="SAM" id="MobiDB-lite"/>
    </source>
</evidence>
<dbReference type="PRINTS" id="PR00419">
    <property type="entry name" value="ADXRDTASE"/>
</dbReference>
<accession>A0A8T3BHG3</accession>
<feature type="region of interest" description="Disordered" evidence="27">
    <location>
        <begin position="1027"/>
        <end position="1052"/>
    </location>
</feature>
<dbReference type="Pfam" id="PF01493">
    <property type="entry name" value="GXGXG"/>
    <property type="match status" value="1"/>
</dbReference>
<feature type="active site" description="For GATase activity" evidence="25">
    <location>
        <position position="103"/>
    </location>
</feature>
<dbReference type="Pfam" id="PF04898">
    <property type="entry name" value="Glu_syn_central"/>
    <property type="match status" value="1"/>
</dbReference>
<dbReference type="CDD" id="cd02808">
    <property type="entry name" value="GltS_FMN"/>
    <property type="match status" value="1"/>
</dbReference>
<dbReference type="InterPro" id="IPR023753">
    <property type="entry name" value="FAD/NAD-binding_dom"/>
</dbReference>
<dbReference type="InterPro" id="IPR051394">
    <property type="entry name" value="Glutamate_Synthase"/>
</dbReference>
<comment type="caution">
    <text evidence="29">The sequence shown here is derived from an EMBL/GenBank/DDBJ whole genome shotgun (WGS) entry which is preliminary data.</text>
</comment>
<feature type="binding site" evidence="26">
    <location>
        <position position="1256"/>
    </location>
    <ligand>
        <name>[3Fe-4S] cluster</name>
        <dbReference type="ChEBI" id="CHEBI:21137"/>
    </ligand>
</feature>
<comment type="cofactor">
    <cofactor evidence="26">
        <name>[3Fe-4S] cluster</name>
        <dbReference type="ChEBI" id="CHEBI:21137"/>
    </cofactor>
    <text evidence="26">Binds 1 [3Fe-4S] cluster.</text>
</comment>
<dbReference type="FunFam" id="2.160.20.60:FF:000001">
    <property type="entry name" value="Glutamate synthase, large subunit"/>
    <property type="match status" value="1"/>
</dbReference>
<dbReference type="GO" id="GO:0010181">
    <property type="term" value="F:FMN binding"/>
    <property type="evidence" value="ECO:0007669"/>
    <property type="project" value="InterPro"/>
</dbReference>
<keyword evidence="22 26" id="KW-0003">3Fe-4S</keyword>
<dbReference type="GO" id="GO:0050660">
    <property type="term" value="F:flavin adenine dinucleotide binding"/>
    <property type="evidence" value="ECO:0007669"/>
    <property type="project" value="InterPro"/>
</dbReference>
<evidence type="ECO:0000256" key="5">
    <source>
        <dbReference type="ARBA" id="ARBA00004909"/>
    </source>
</evidence>
<evidence type="ECO:0000256" key="21">
    <source>
        <dbReference type="ARBA" id="ARBA00023164"/>
    </source>
</evidence>
<dbReference type="InterPro" id="IPR028261">
    <property type="entry name" value="DPD_II"/>
</dbReference>
<comment type="pathway">
    <text evidence="4">Energy metabolism; nitrogen metabolism.</text>
</comment>
<dbReference type="FunFam" id="3.40.50.720:FF:000113">
    <property type="entry name" value="Glutamate synthase [NADH], amyloplastic"/>
    <property type="match status" value="1"/>
</dbReference>
<dbReference type="GO" id="GO:0005506">
    <property type="term" value="F:iron ion binding"/>
    <property type="evidence" value="ECO:0007669"/>
    <property type="project" value="InterPro"/>
</dbReference>
<keyword evidence="21" id="KW-0314">Glutamate biosynthesis</keyword>
<evidence type="ECO:0000256" key="7">
    <source>
        <dbReference type="ARBA" id="ARBA00009716"/>
    </source>
</evidence>
<dbReference type="InterPro" id="IPR036485">
    <property type="entry name" value="Glu_synth_asu_C_sf"/>
</dbReference>
<evidence type="ECO:0000256" key="14">
    <source>
        <dbReference type="ARBA" id="ARBA00022827"/>
    </source>
</evidence>
<dbReference type="GO" id="GO:0048589">
    <property type="term" value="P:developmental growth"/>
    <property type="evidence" value="ECO:0007669"/>
    <property type="project" value="UniProtKB-ARBA"/>
</dbReference>
<evidence type="ECO:0000256" key="12">
    <source>
        <dbReference type="ARBA" id="ARBA00022643"/>
    </source>
</evidence>
<comment type="pathway">
    <text evidence="5">Nitrogen metabolism.</text>
</comment>
<dbReference type="PIRSF" id="PIRSF000187">
    <property type="entry name" value="GOGAT"/>
    <property type="match status" value="1"/>
</dbReference>
<evidence type="ECO:0000256" key="16">
    <source>
        <dbReference type="ARBA" id="ARBA00022962"/>
    </source>
</evidence>
<protein>
    <recommendedName>
        <fullName evidence="23">glutamate synthase (NADH)</fullName>
        <ecNumber evidence="23">1.4.1.14</ecNumber>
    </recommendedName>
</protein>
<dbReference type="FunFam" id="3.20.20.70:FF:000031">
    <property type="entry name" value="Glutamate synthase 1 [NADH]"/>
    <property type="match status" value="1"/>
</dbReference>
<dbReference type="NCBIfam" id="TIGR01317">
    <property type="entry name" value="GOGAT_sm_gam"/>
    <property type="match status" value="1"/>
</dbReference>
<keyword evidence="15" id="KW-0809">Transit peptide</keyword>
<dbReference type="SUPFAM" id="SSF46548">
    <property type="entry name" value="alpha-helical ferredoxin"/>
    <property type="match status" value="1"/>
</dbReference>
<evidence type="ECO:0000256" key="24">
    <source>
        <dbReference type="ARBA" id="ARBA00048867"/>
    </source>
</evidence>
<comment type="subcellular location">
    <subcellularLocation>
        <location evidence="3">Plastid</location>
    </subcellularLocation>
</comment>
<dbReference type="NCBIfam" id="NF008730">
    <property type="entry name" value="PRK11750.1"/>
    <property type="match status" value="1"/>
</dbReference>
<dbReference type="Pfam" id="PF00310">
    <property type="entry name" value="GATase_2"/>
    <property type="match status" value="1"/>
</dbReference>
<keyword evidence="13" id="KW-0479">Metal-binding</keyword>
<evidence type="ECO:0000256" key="23">
    <source>
        <dbReference type="ARBA" id="ARBA00024383"/>
    </source>
</evidence>
<evidence type="ECO:0000256" key="6">
    <source>
        <dbReference type="ARBA" id="ARBA00004944"/>
    </source>
</evidence>
<evidence type="ECO:0000256" key="11">
    <source>
        <dbReference type="ARBA" id="ARBA00022640"/>
    </source>
</evidence>
<dbReference type="EC" id="1.4.1.14" evidence="23"/>
<sequence>MSAVRGTAFKLQNECVAVPPIATVGCRGRRPARCSFLRQSPGVYLGKKLLGSKLRACERVQLWWTDGPGRSPVLKVVSATMSLSQVPEKPLGLYDASFDKDSCGVGFVAELSGEYKRETVADALEMLVRMAHRGACGCEVNTGDGAGILVALPHDFYKEVAKDHGFDLPPPGQYAVGMFFLPSDPGRREEGKTVFAQVALSLGHEVIGWRHVPTDNSDLGQSALQTEPVIEQVFLKPRLRKSVDFEQQMYILRRVSMAAIRVALDLKHGEARDFYICSLSSRTVVYKGQLKPIQLKNYYYADLGDERFRSYMALVHSRFSTNTFPSWDRAQPMRVLGHNGEINTLRGNVNWMKAREGLLKCKNLGLSKDEMKKLLPIVDVSSSDSGAFDGVLELLVRAGRDLPEAVMMMIPEAWQNDNNMDPERKALYAYFSALMEPWDGPALVSFTDGRYLGATLDRNGLRPGRFYITHSGRVIMASEVGVVDVPPEDVSKKGRLNPGMMLLVDFENHIVVDDDALKKQYSLARPFGEWLKKQKITLKDIVDSVPEADRVIPAVLGTIPVDGCDDTIENMGIHGLLAPLKAFGYTVESLEMLLLPMAKDGTEALGSMGNDAPLAVMSGREKLTFEYFKQMFAQVTNPPIDPIREKIVTSMECMIGPEGDLTETTEEQCHRLILKGPFLTIEEMEAIKKMNFRGWRSKKLDVTYPKKLGRKGLEETLNRICSEARNAIYEGYTTLVLSDRGFSSENVAVSSLLAVGAVHQHLVSTLERTRVGLVVESAEPREVHHFCTLVGFGADAICPYLAIEAIWRLQIDGKIPPKGNGEFHSQEELVQKYFKACNDGVMKVLAKMGISTLASYKGAQIFEALGLSTEVIDKCFKGTPSRVEGATFEMLAADALCLHDVAFPKRALPPGSADVVALPNPGDYHWRKGGEVHLNDPLAIAKLQEAARKNSVSAYKEYSKRIQELNKSCNLRGLLKFKDDRVKISLDEVEPASEIVKRFCTGAMSYGSISLETHTTLAIAMNKLGGKSNTGEGGEQPSRMVPLPDGSKNPKRSAIKQVASGRFGVSSYYLTNADELQIKMAQGAKPGEGGELPGHKVIGDIAITRNSTSGVGLISPPPHHDIYSIEDLAQLIHDLKNANPGARISVKLVSEAGVGVIASGVVKGHADHVLISGHDGGTGASKWTGIKSAGLPWELGLAETHQTLVANNLRGRTVLQTDGQLKNGRDVAIAALLGAEEFGFSTAPLITLGCIMMRKCHKNTCPVGIATQDPILRAKFSGEPEHVINFFFMLAEDLREIMALLGFRTINEMVGRSDMLEIDPDVVKNNEKLENIDLSLLLKPAAEIRPEAAQYFVQNQDHGLEMALDNELITLSKPALDKAIPVYIEMPIRNVNRAVGTMLSHEVTKKYFMDGLPSDTIHIRLNGSAGQSLGAFLCPGITLELEGDSNDYVGKGLSGGKIIVYPPSQSKFDPKENIVIGNVALYGATKGEAYFSGMAAERFCVRNSGATAVVEGVGDHGCEYMTGGVVVVLGKTGRNFAAGMSGGVAYVYDVDGKFHNLCNLELVNLEKIEEEEDIMTLKMMIQQHQRHTSSQLAREILSNFNYLLPKFVKVFPRDYKRMLQKLKVEKAAKEAQKQEESELMKKDAFEELKKLATATRNVNGDLKLDSKTRKRPTQVADAVKHRGFITYEREGIAYRDPNERINDWKEVAVESKPGPLLKTQSARCMDCGTPFCHQENSGCPLGNKIPEFNELVHQNRWREALDRLLETNNFPEFTGRVCPAPCEGSCVLGIIENPVSIKSIECSIIDKAFENGWMVPRPPLKRTGKMVSIVGSGPAGLAAADQLNKMGHWVTVYERSDRIGGLMMYGVPNMKADKIDIVQRRVDLMTKEGVKFVVNANVGTDPLYSLDGIRADSDAIILACGATKPRDLEVPGRELSGVHFAMEFLHSNTKSLLDSNLQDGNYISAKGKKVVVIGGGDTGTDCIGTSIRHGCTNIVNLELLSEPPRTRAPSNPWPQWPRIFRVDYGHQEATTKFGKDPRSYEVMTKRFIGDENGAVKALEMVRVRWVKDTSGRLRPEEIGGSEQIIEADLVLLAMGFLGPEPTIAKKLDLELDGRSNFQAEYGRFSTSVKGVFAAGDCRRGQSLVVWAISEGRQAASQVDKYLMREEEDDINGASDGNHKYYLDNIDGRQKVTA</sequence>
<dbReference type="PANTHER" id="PTHR43100">
    <property type="entry name" value="GLUTAMATE SYNTHASE [NADPH] SMALL CHAIN"/>
    <property type="match status" value="1"/>
</dbReference>
<dbReference type="InterPro" id="IPR036188">
    <property type="entry name" value="FAD/NAD-bd_sf"/>
</dbReference>
<keyword evidence="11" id="KW-0934">Plastid</keyword>
<comment type="cofactor">
    <cofactor evidence="2">
        <name>FAD</name>
        <dbReference type="ChEBI" id="CHEBI:57692"/>
    </cofactor>
</comment>
<feature type="domain" description="Glutamine amidotransferase type-2" evidence="28">
    <location>
        <begin position="103"/>
        <end position="507"/>
    </location>
</feature>
<keyword evidence="12" id="KW-0288">FMN</keyword>
<dbReference type="EMBL" id="JAGYWB010000008">
    <property type="protein sequence ID" value="KAI0513527.1"/>
    <property type="molecule type" value="Genomic_DNA"/>
</dbReference>
<dbReference type="InterPro" id="IPR013785">
    <property type="entry name" value="Aldolase_TIM"/>
</dbReference>
<dbReference type="PROSITE" id="PS51278">
    <property type="entry name" value="GATASE_TYPE_2"/>
    <property type="match status" value="1"/>
</dbReference>
<keyword evidence="10" id="KW-0285">Flavoprotein</keyword>
<comment type="similarity">
    <text evidence="7">Belongs to the glutamate synthase family.</text>
</comment>
<dbReference type="SUPFAM" id="SSF51971">
    <property type="entry name" value="Nucleotide-binding domain"/>
    <property type="match status" value="1"/>
</dbReference>
<comment type="subunit">
    <text evidence="8">Monomer.</text>
</comment>
<evidence type="ECO:0000256" key="18">
    <source>
        <dbReference type="ARBA" id="ARBA00023004"/>
    </source>
</evidence>
<dbReference type="FunFam" id="3.60.20.10:FF:000043">
    <property type="entry name" value="Glutamate synthase 1 [NADH] chloroplastic"/>
    <property type="match status" value="1"/>
</dbReference>
<evidence type="ECO:0000313" key="29">
    <source>
        <dbReference type="EMBL" id="KAI0513527.1"/>
    </source>
</evidence>
<dbReference type="InterPro" id="IPR006005">
    <property type="entry name" value="Glut_synth_ssu1"/>
</dbReference>
<keyword evidence="17" id="KW-0560">Oxidoreductase</keyword>
<evidence type="ECO:0000256" key="9">
    <source>
        <dbReference type="ARBA" id="ARBA00022605"/>
    </source>
</evidence>
<dbReference type="OrthoDB" id="4327079at2759"/>
<keyword evidence="14" id="KW-0274">FAD</keyword>
<evidence type="ECO:0000256" key="2">
    <source>
        <dbReference type="ARBA" id="ARBA00001974"/>
    </source>
</evidence>
<comment type="catalytic activity">
    <reaction evidence="24">
        <text>2 L-glutamate + NAD(+) = L-glutamine + 2-oxoglutarate + NADH + H(+)</text>
        <dbReference type="Rhea" id="RHEA:13753"/>
        <dbReference type="ChEBI" id="CHEBI:15378"/>
        <dbReference type="ChEBI" id="CHEBI:16810"/>
        <dbReference type="ChEBI" id="CHEBI:29985"/>
        <dbReference type="ChEBI" id="CHEBI:57540"/>
        <dbReference type="ChEBI" id="CHEBI:57945"/>
        <dbReference type="ChEBI" id="CHEBI:58359"/>
        <dbReference type="EC" id="1.4.1.14"/>
    </reaction>
</comment>
<dbReference type="GO" id="GO:0019676">
    <property type="term" value="P:ammonia assimilation cycle"/>
    <property type="evidence" value="ECO:0007669"/>
    <property type="project" value="UniProtKB-ARBA"/>
</dbReference>
<dbReference type="Gene3D" id="3.60.20.10">
    <property type="entry name" value="Glutamine Phosphoribosylpyrophosphate, subunit 1, domain 1"/>
    <property type="match status" value="1"/>
</dbReference>
<dbReference type="Gene3D" id="2.160.20.60">
    <property type="entry name" value="Glutamate synthase, alpha subunit, C-terminal domain"/>
    <property type="match status" value="1"/>
</dbReference>
<feature type="binding site" evidence="26">
    <location>
        <position position="1250"/>
    </location>
    <ligand>
        <name>[3Fe-4S] cluster</name>
        <dbReference type="ChEBI" id="CHEBI:21137"/>
    </ligand>
</feature>
<evidence type="ECO:0000256" key="4">
    <source>
        <dbReference type="ARBA" id="ARBA00004802"/>
    </source>
</evidence>
<dbReference type="InterPro" id="IPR017932">
    <property type="entry name" value="GATase_2_dom"/>
</dbReference>
<evidence type="ECO:0000256" key="25">
    <source>
        <dbReference type="PIRSR" id="PIRSR000187-1"/>
    </source>
</evidence>
<dbReference type="SUPFAM" id="SSF56235">
    <property type="entry name" value="N-terminal nucleophile aminohydrolases (Ntn hydrolases)"/>
    <property type="match status" value="1"/>
</dbReference>
<organism evidence="29 30">
    <name type="scientific">Dendrobium nobile</name>
    <name type="common">Orchid</name>
    <dbReference type="NCBI Taxonomy" id="94219"/>
    <lineage>
        <taxon>Eukaryota</taxon>
        <taxon>Viridiplantae</taxon>
        <taxon>Streptophyta</taxon>
        <taxon>Embryophyta</taxon>
        <taxon>Tracheophyta</taxon>
        <taxon>Spermatophyta</taxon>
        <taxon>Magnoliopsida</taxon>
        <taxon>Liliopsida</taxon>
        <taxon>Asparagales</taxon>
        <taxon>Orchidaceae</taxon>
        <taxon>Epidendroideae</taxon>
        <taxon>Malaxideae</taxon>
        <taxon>Dendrobiinae</taxon>
        <taxon>Dendrobium</taxon>
    </lineage>
</organism>
<dbReference type="FunFam" id="3.20.20.70:FF:000017">
    <property type="entry name" value="Glutamate synthase [NADH], amyloplastic"/>
    <property type="match status" value="1"/>
</dbReference>
<dbReference type="CDD" id="cd00713">
    <property type="entry name" value="GltS"/>
    <property type="match status" value="1"/>
</dbReference>
<dbReference type="Gene3D" id="1.10.1060.10">
    <property type="entry name" value="Alpha-helical ferredoxin"/>
    <property type="match status" value="1"/>
</dbReference>
<dbReference type="GO" id="GO:0051538">
    <property type="term" value="F:3 iron, 4 sulfur cluster binding"/>
    <property type="evidence" value="ECO:0007669"/>
    <property type="project" value="UniProtKB-KW"/>
</dbReference>
<dbReference type="Pfam" id="PF01645">
    <property type="entry name" value="Glu_synthase"/>
    <property type="match status" value="1"/>
</dbReference>
<dbReference type="Gene3D" id="3.20.20.70">
    <property type="entry name" value="Aldolase class I"/>
    <property type="match status" value="2"/>
</dbReference>
<dbReference type="Pfam" id="PF14691">
    <property type="entry name" value="Fer4_20"/>
    <property type="match status" value="1"/>
</dbReference>
<evidence type="ECO:0000256" key="22">
    <source>
        <dbReference type="ARBA" id="ARBA00023291"/>
    </source>
</evidence>
<dbReference type="SUPFAM" id="SSF51395">
    <property type="entry name" value="FMN-linked oxidoreductases"/>
    <property type="match status" value="1"/>
</dbReference>
<dbReference type="InterPro" id="IPR002932">
    <property type="entry name" value="Glu_synthdom"/>
</dbReference>
<dbReference type="SMR" id="A0A8T3BHG3"/>
<gene>
    <name evidence="29" type="ORF">KFK09_009552</name>
</gene>
<evidence type="ECO:0000256" key="19">
    <source>
        <dbReference type="ARBA" id="ARBA00023014"/>
    </source>
</evidence>
<evidence type="ECO:0000256" key="3">
    <source>
        <dbReference type="ARBA" id="ARBA00004474"/>
    </source>
</evidence>
<dbReference type="InterPro" id="IPR009051">
    <property type="entry name" value="Helical_ferredxn"/>
</dbReference>
<dbReference type="FunFam" id="3.50.50.60:FF:000022">
    <property type="entry name" value="Glutamate synthase [NADH], amyloplastic"/>
    <property type="match status" value="1"/>
</dbReference>
<name>A0A8T3BHG3_DENNO</name>
<reference evidence="29" key="1">
    <citation type="journal article" date="2022" name="Front. Genet.">
        <title>Chromosome-Scale Assembly of the Dendrobium nobile Genome Provides Insights Into the Molecular Mechanism of the Biosynthesis of the Medicinal Active Ingredient of Dendrobium.</title>
        <authorList>
            <person name="Xu Q."/>
            <person name="Niu S.-C."/>
            <person name="Li K.-L."/>
            <person name="Zheng P.-J."/>
            <person name="Zhang X.-J."/>
            <person name="Jia Y."/>
            <person name="Liu Y."/>
            <person name="Niu Y.-X."/>
            <person name="Yu L.-H."/>
            <person name="Chen D.-F."/>
            <person name="Zhang G.-Q."/>
        </authorList>
    </citation>
    <scope>NUCLEOTIDE SEQUENCE</scope>
    <source>
        <tissue evidence="29">Leaf</tissue>
    </source>
</reference>
<dbReference type="GO" id="GO:0006537">
    <property type="term" value="P:glutamate biosynthetic process"/>
    <property type="evidence" value="ECO:0007669"/>
    <property type="project" value="UniProtKB-KW"/>
</dbReference>
<evidence type="ECO:0000256" key="26">
    <source>
        <dbReference type="PIRSR" id="PIRSR000187-2"/>
    </source>
</evidence>
<evidence type="ECO:0000259" key="28">
    <source>
        <dbReference type="PROSITE" id="PS51278"/>
    </source>
</evidence>
<dbReference type="InterPro" id="IPR002489">
    <property type="entry name" value="Glu_synth_asu_C"/>
</dbReference>
<dbReference type="PROSITE" id="PS51257">
    <property type="entry name" value="PROKAR_LIPOPROTEIN"/>
    <property type="match status" value="1"/>
</dbReference>
<dbReference type="PANTHER" id="PTHR43100:SF1">
    <property type="entry name" value="GLUTAMATE SYNTHASE [NADPH] SMALL CHAIN"/>
    <property type="match status" value="1"/>
</dbReference>
<feature type="binding site" evidence="26">
    <location>
        <position position="1261"/>
    </location>
    <ligand>
        <name>[3Fe-4S] cluster</name>
        <dbReference type="ChEBI" id="CHEBI:21137"/>
    </ligand>
</feature>
<evidence type="ECO:0000256" key="8">
    <source>
        <dbReference type="ARBA" id="ARBA00011245"/>
    </source>
</evidence>
<evidence type="ECO:0000313" key="30">
    <source>
        <dbReference type="Proteomes" id="UP000829196"/>
    </source>
</evidence>
<comment type="pathway">
    <text evidence="6">Amino-acid biosynthesis; L-glutamate biosynthesis via GLT pathway; L-glutamate from 2-oxoglutarate and L-glutamine (NAD(+) route): step 1/1.</text>
</comment>
<comment type="cofactor">
    <cofactor evidence="1">
        <name>FMN</name>
        <dbReference type="ChEBI" id="CHEBI:58210"/>
    </cofactor>
</comment>
<dbReference type="Gene3D" id="3.50.50.60">
    <property type="entry name" value="FAD/NAD(P)-binding domain"/>
    <property type="match status" value="2"/>
</dbReference>
<dbReference type="SUPFAM" id="SSF69336">
    <property type="entry name" value="Alpha subunit of glutamate synthase, C-terminal domain"/>
    <property type="match status" value="1"/>
</dbReference>